<evidence type="ECO:0000256" key="5">
    <source>
        <dbReference type="ARBA" id="ARBA00020237"/>
    </source>
</evidence>
<dbReference type="PROSITE" id="PS51450">
    <property type="entry name" value="LRR"/>
    <property type="match status" value="1"/>
</dbReference>
<dbReference type="PRINTS" id="PR00019">
    <property type="entry name" value="LEURICHRPT"/>
</dbReference>
<dbReference type="InterPro" id="IPR016337">
    <property type="entry name" value="Monocyte_diff_Ag_CD14"/>
</dbReference>
<comment type="subcellular location">
    <subcellularLocation>
        <location evidence="3">Cell membrane</location>
        <topology evidence="3">Lipid-anchor</topology>
        <topology evidence="3">GPI-anchor</topology>
    </subcellularLocation>
    <subcellularLocation>
        <location evidence="2">Golgi apparatus</location>
    </subcellularLocation>
    <subcellularLocation>
        <location evidence="1">Membrane raft</location>
    </subcellularLocation>
    <subcellularLocation>
        <location evidence="4">Secreted</location>
    </subcellularLocation>
</comment>
<organism evidence="22 23">
    <name type="scientific">Scomber scombrus</name>
    <name type="common">Atlantic mackerel</name>
    <name type="synonym">Scomber vernalis</name>
    <dbReference type="NCBI Taxonomy" id="13677"/>
    <lineage>
        <taxon>Eukaryota</taxon>
        <taxon>Metazoa</taxon>
        <taxon>Chordata</taxon>
        <taxon>Craniata</taxon>
        <taxon>Vertebrata</taxon>
        <taxon>Euteleostomi</taxon>
        <taxon>Actinopterygii</taxon>
        <taxon>Neopterygii</taxon>
        <taxon>Teleostei</taxon>
        <taxon>Neoteleostei</taxon>
        <taxon>Acanthomorphata</taxon>
        <taxon>Pelagiaria</taxon>
        <taxon>Scombriformes</taxon>
        <taxon>Scombridae</taxon>
        <taxon>Scomber</taxon>
    </lineage>
</organism>
<dbReference type="GO" id="GO:0046696">
    <property type="term" value="C:lipopolysaccharide receptor complex"/>
    <property type="evidence" value="ECO:0007669"/>
    <property type="project" value="TreeGrafter"/>
</dbReference>
<keyword evidence="14" id="KW-0333">Golgi apparatus</keyword>
<dbReference type="GO" id="GO:0001819">
    <property type="term" value="P:positive regulation of cytokine production"/>
    <property type="evidence" value="ECO:0007669"/>
    <property type="project" value="TreeGrafter"/>
</dbReference>
<keyword evidence="13" id="KW-0391">Immunity</keyword>
<dbReference type="Gene3D" id="3.80.10.10">
    <property type="entry name" value="Ribonuclease Inhibitor"/>
    <property type="match status" value="2"/>
</dbReference>
<comment type="caution">
    <text evidence="22">The sequence shown here is derived from an EMBL/GenBank/DDBJ whole genome shotgun (WGS) entry which is preliminary data.</text>
</comment>
<dbReference type="PANTHER" id="PTHR10630:SF3">
    <property type="entry name" value="MONOCYTE DIFFERENTIATION ANTIGEN CD14"/>
    <property type="match status" value="1"/>
</dbReference>
<evidence type="ECO:0000256" key="10">
    <source>
        <dbReference type="ARBA" id="ARBA00022622"/>
    </source>
</evidence>
<evidence type="ECO:0000256" key="14">
    <source>
        <dbReference type="ARBA" id="ARBA00023034"/>
    </source>
</evidence>
<dbReference type="InterPro" id="IPR001611">
    <property type="entry name" value="Leu-rich_rpt"/>
</dbReference>
<keyword evidence="8" id="KW-0399">Innate immunity</keyword>
<dbReference type="AlphaFoldDB" id="A0AAV1NBH0"/>
<keyword evidence="6" id="KW-1003">Cell membrane</keyword>
<dbReference type="Pfam" id="PF00560">
    <property type="entry name" value="LRR_1"/>
    <property type="match status" value="3"/>
</dbReference>
<evidence type="ECO:0000256" key="3">
    <source>
        <dbReference type="ARBA" id="ARBA00004609"/>
    </source>
</evidence>
<keyword evidence="22" id="KW-0675">Receptor</keyword>
<reference evidence="22 23" key="1">
    <citation type="submission" date="2024-01" db="EMBL/GenBank/DDBJ databases">
        <authorList>
            <person name="Alioto T."/>
            <person name="Alioto T."/>
            <person name="Gomez Garrido J."/>
        </authorList>
    </citation>
    <scope>NUCLEOTIDE SEQUENCE [LARGE SCALE GENOMIC DNA]</scope>
</reference>
<keyword evidence="16" id="KW-1015">Disulfide bond</keyword>
<evidence type="ECO:0000313" key="22">
    <source>
        <dbReference type="EMBL" id="CAK6956555.1"/>
    </source>
</evidence>
<dbReference type="EMBL" id="CAWUFR010000025">
    <property type="protein sequence ID" value="CAK6956555.1"/>
    <property type="molecule type" value="Genomic_DNA"/>
</dbReference>
<evidence type="ECO:0000256" key="11">
    <source>
        <dbReference type="ARBA" id="ARBA00022729"/>
    </source>
</evidence>
<keyword evidence="11 21" id="KW-0732">Signal</keyword>
<evidence type="ECO:0000256" key="2">
    <source>
        <dbReference type="ARBA" id="ARBA00004555"/>
    </source>
</evidence>
<gene>
    <name evidence="22" type="ORF">FSCOSCO3_A003512</name>
</gene>
<evidence type="ECO:0000256" key="13">
    <source>
        <dbReference type="ARBA" id="ARBA00022859"/>
    </source>
</evidence>
<dbReference type="SUPFAM" id="SSF52058">
    <property type="entry name" value="L domain-like"/>
    <property type="match status" value="1"/>
</dbReference>
<evidence type="ECO:0000256" key="17">
    <source>
        <dbReference type="ARBA" id="ARBA00023180"/>
    </source>
</evidence>
<evidence type="ECO:0000256" key="8">
    <source>
        <dbReference type="ARBA" id="ARBA00022588"/>
    </source>
</evidence>
<dbReference type="InterPro" id="IPR003591">
    <property type="entry name" value="Leu-rich_rpt_typical-subtyp"/>
</dbReference>
<keyword evidence="19" id="KW-0449">Lipoprotein</keyword>
<dbReference type="GO" id="GO:0006954">
    <property type="term" value="P:inflammatory response"/>
    <property type="evidence" value="ECO:0007669"/>
    <property type="project" value="UniProtKB-KW"/>
</dbReference>
<feature type="signal peptide" evidence="21">
    <location>
        <begin position="1"/>
        <end position="19"/>
    </location>
</feature>
<evidence type="ECO:0000256" key="18">
    <source>
        <dbReference type="ARBA" id="ARBA00023198"/>
    </source>
</evidence>
<evidence type="ECO:0000256" key="12">
    <source>
        <dbReference type="ARBA" id="ARBA00022737"/>
    </source>
</evidence>
<accession>A0AAV1NBH0</accession>
<evidence type="ECO:0000313" key="23">
    <source>
        <dbReference type="Proteomes" id="UP001314229"/>
    </source>
</evidence>
<dbReference type="Proteomes" id="UP001314229">
    <property type="component" value="Unassembled WGS sequence"/>
</dbReference>
<keyword evidence="17" id="KW-0325">Glycoprotein</keyword>
<dbReference type="GO" id="GO:0071222">
    <property type="term" value="P:cellular response to lipopolysaccharide"/>
    <property type="evidence" value="ECO:0007669"/>
    <property type="project" value="TreeGrafter"/>
</dbReference>
<evidence type="ECO:0000256" key="9">
    <source>
        <dbReference type="ARBA" id="ARBA00022614"/>
    </source>
</evidence>
<keyword evidence="23" id="KW-1185">Reference proteome</keyword>
<protein>
    <recommendedName>
        <fullName evidence="5">Monocyte differentiation antigen CD14</fullName>
    </recommendedName>
    <alternativeName>
        <fullName evidence="20">Myeloid cell-specific leucine-rich glycoprotein</fullName>
    </alternativeName>
</protein>
<keyword evidence="15" id="KW-0472">Membrane</keyword>
<dbReference type="GO" id="GO:0034142">
    <property type="term" value="P:toll-like receptor 4 signaling pathway"/>
    <property type="evidence" value="ECO:0007669"/>
    <property type="project" value="TreeGrafter"/>
</dbReference>
<evidence type="ECO:0000256" key="1">
    <source>
        <dbReference type="ARBA" id="ARBA00004285"/>
    </source>
</evidence>
<dbReference type="GO" id="GO:0045121">
    <property type="term" value="C:membrane raft"/>
    <property type="evidence" value="ECO:0007669"/>
    <property type="project" value="UniProtKB-SubCell"/>
</dbReference>
<dbReference type="SMART" id="SM00364">
    <property type="entry name" value="LRR_BAC"/>
    <property type="match status" value="3"/>
</dbReference>
<evidence type="ECO:0000256" key="7">
    <source>
        <dbReference type="ARBA" id="ARBA00022525"/>
    </source>
</evidence>
<dbReference type="PANTHER" id="PTHR10630">
    <property type="entry name" value="MONOCYTE DIFFERENTIATION ANTIGEN CD14"/>
    <property type="match status" value="1"/>
</dbReference>
<keyword evidence="12" id="KW-0677">Repeat</keyword>
<evidence type="ECO:0000256" key="19">
    <source>
        <dbReference type="ARBA" id="ARBA00023288"/>
    </source>
</evidence>
<keyword evidence="18" id="KW-0395">Inflammatory response</keyword>
<dbReference type="GO" id="GO:0001530">
    <property type="term" value="F:lipopolysaccharide binding"/>
    <property type="evidence" value="ECO:0007669"/>
    <property type="project" value="TreeGrafter"/>
</dbReference>
<evidence type="ECO:0000256" key="15">
    <source>
        <dbReference type="ARBA" id="ARBA00023136"/>
    </source>
</evidence>
<keyword evidence="9" id="KW-0433">Leucine-rich repeat</keyword>
<sequence>MSLVLLLLLGLAVTSEAAASLCSVNEDGTRCECNIDVIRNPQRFLCFQASEVELKDGKLDESGITFNRNFSFAFIQINKLIFNNLTISFPLMNKLLPFMSLSQVRSISLISSTIEDVQPLLYPALHVRSKIRDFQLNKLTVDPSLLQPSFQVLHRWLFGSLESLSLVDSGLAEIECYWAGMLGNLTHLDLSGNPLTWTSLQSISQCSSLSFKHLTSFRLSGSNLTSLQPLCTLLSLTPALAELDVSRNNFSIFHYPHCLQEVTTLRVLNLSHSGITEVNSLFSTSLEELDLSYNSLEVFNNTLQALKKLDLSNNRLKRLPSLAGLSQLLELRVDNNQLTILIHETGNSLSSLEQLDILHAGRNPYQCDCDLKETVTFLNTYTVLNSISTLTPNSTLHQFIYEVYVSPPSSPTVQSLLACSLHHNLEPSSIHAYMLHRCRS</sequence>
<dbReference type="GO" id="GO:0005794">
    <property type="term" value="C:Golgi apparatus"/>
    <property type="evidence" value="ECO:0007669"/>
    <property type="project" value="UniProtKB-SubCell"/>
</dbReference>
<dbReference type="InterPro" id="IPR032675">
    <property type="entry name" value="LRR_dom_sf"/>
</dbReference>
<evidence type="ECO:0000256" key="4">
    <source>
        <dbReference type="ARBA" id="ARBA00004613"/>
    </source>
</evidence>
<evidence type="ECO:0000256" key="6">
    <source>
        <dbReference type="ARBA" id="ARBA00022475"/>
    </source>
</evidence>
<evidence type="ECO:0000256" key="16">
    <source>
        <dbReference type="ARBA" id="ARBA00023157"/>
    </source>
</evidence>
<dbReference type="GO" id="GO:0009897">
    <property type="term" value="C:external side of plasma membrane"/>
    <property type="evidence" value="ECO:0007669"/>
    <property type="project" value="TreeGrafter"/>
</dbReference>
<dbReference type="GO" id="GO:0045087">
    <property type="term" value="P:innate immune response"/>
    <property type="evidence" value="ECO:0007669"/>
    <property type="project" value="UniProtKB-KW"/>
</dbReference>
<name>A0AAV1NBH0_SCOSC</name>
<keyword evidence="10" id="KW-0336">GPI-anchor</keyword>
<keyword evidence="7" id="KW-0964">Secreted</keyword>
<dbReference type="SMART" id="SM00369">
    <property type="entry name" value="LRR_TYP"/>
    <property type="match status" value="4"/>
</dbReference>
<dbReference type="SMART" id="SM00365">
    <property type="entry name" value="LRR_SD22"/>
    <property type="match status" value="3"/>
</dbReference>
<evidence type="ECO:0000256" key="21">
    <source>
        <dbReference type="SAM" id="SignalP"/>
    </source>
</evidence>
<proteinExistence type="predicted"/>
<evidence type="ECO:0000256" key="20">
    <source>
        <dbReference type="ARBA" id="ARBA00031013"/>
    </source>
</evidence>
<feature type="chain" id="PRO_5043864021" description="Monocyte differentiation antigen CD14" evidence="21">
    <location>
        <begin position="20"/>
        <end position="440"/>
    </location>
</feature>
<dbReference type="GO" id="GO:0005576">
    <property type="term" value="C:extracellular region"/>
    <property type="evidence" value="ECO:0007669"/>
    <property type="project" value="UniProtKB-SubCell"/>
</dbReference>